<feature type="domain" description="GH16" evidence="10">
    <location>
        <begin position="585"/>
        <end position="964"/>
    </location>
</feature>
<feature type="region of interest" description="Disordered" evidence="9">
    <location>
        <begin position="1"/>
        <end position="37"/>
    </location>
</feature>
<evidence type="ECO:0000256" key="9">
    <source>
        <dbReference type="SAM" id="MobiDB-lite"/>
    </source>
</evidence>
<feature type="region of interest" description="Disordered" evidence="9">
    <location>
        <begin position="335"/>
        <end position="355"/>
    </location>
</feature>
<evidence type="ECO:0000256" key="4">
    <source>
        <dbReference type="ARBA" id="ARBA00022968"/>
    </source>
</evidence>
<dbReference type="PANTHER" id="PTHR31361:SF15">
    <property type="entry name" value="GH16 DOMAIN-CONTAINING PROTEIN"/>
    <property type="match status" value="1"/>
</dbReference>
<dbReference type="PANTHER" id="PTHR31361">
    <property type="entry name" value="BETA-GLUCAN SYNTHESIS-ASSOCIATED PROTEIN KRE6-RELATED"/>
    <property type="match status" value="1"/>
</dbReference>
<dbReference type="AlphaFoldDB" id="A0A9Q3BZH0"/>
<evidence type="ECO:0000256" key="3">
    <source>
        <dbReference type="ARBA" id="ARBA00022692"/>
    </source>
</evidence>
<gene>
    <name evidence="11" type="ORF">O181_013357</name>
</gene>
<feature type="compositionally biased region" description="Polar residues" evidence="9">
    <location>
        <begin position="93"/>
        <end position="122"/>
    </location>
</feature>
<comment type="subcellular location">
    <subcellularLocation>
        <location evidence="1">Membrane</location>
        <topology evidence="1">Single-pass type II membrane protein</topology>
    </subcellularLocation>
</comment>
<dbReference type="GO" id="GO:0031505">
    <property type="term" value="P:fungal-type cell wall organization"/>
    <property type="evidence" value="ECO:0007669"/>
    <property type="project" value="TreeGrafter"/>
</dbReference>
<dbReference type="GO" id="GO:0015926">
    <property type="term" value="F:glucosidase activity"/>
    <property type="evidence" value="ECO:0007669"/>
    <property type="project" value="TreeGrafter"/>
</dbReference>
<dbReference type="GO" id="GO:0005886">
    <property type="term" value="C:plasma membrane"/>
    <property type="evidence" value="ECO:0007669"/>
    <property type="project" value="TreeGrafter"/>
</dbReference>
<keyword evidence="7" id="KW-0325">Glycoprotein</keyword>
<evidence type="ECO:0000256" key="6">
    <source>
        <dbReference type="ARBA" id="ARBA00023136"/>
    </source>
</evidence>
<keyword evidence="12" id="KW-1185">Reference proteome</keyword>
<dbReference type="InterPro" id="IPR013320">
    <property type="entry name" value="ConA-like_dom_sf"/>
</dbReference>
<evidence type="ECO:0000256" key="2">
    <source>
        <dbReference type="ARBA" id="ARBA00010962"/>
    </source>
</evidence>
<keyword evidence="4" id="KW-0735">Signal-anchor</keyword>
<dbReference type="Proteomes" id="UP000765509">
    <property type="component" value="Unassembled WGS sequence"/>
</dbReference>
<dbReference type="FunFam" id="2.60.120.200:FF:000135">
    <property type="entry name" value="Related to KRE6-glucan synthase subunit"/>
    <property type="match status" value="1"/>
</dbReference>
<dbReference type="Gene3D" id="2.60.120.200">
    <property type="match status" value="2"/>
</dbReference>
<keyword evidence="5" id="KW-1133">Transmembrane helix</keyword>
<comment type="similarity">
    <text evidence="2">Belongs to the SKN1/KRE6 family.</text>
</comment>
<sequence>MPPANGNRLPSQRPSQGEGRSRASSHSPNELAFGNRDSSYLASPASVYSQVGPTPARFPIASRSPHIAHDLTYSIPSLQAALPDTYHVLSTQSSSSTHLEPTSHHLNTTYSATSLTNTPFRTPESRSQLETRFSTDTQFVSTPERSYSSSPAQLAHAEAGLGISGINDQELMSNFSGGRSQRDTFEITEAANVLDSPPAPQFQHFNNEEVFFDEHFDSSQSLHEQQARRGQEAVERTLRRMSQNPDYMQQQAPPPEVIEIPTAEDIRFGMKHSNSSDRHYTQRNFSPGENSSKKGAAKSGWRFSLFGNVGKSATDINEQSYFTPGSDIHLNKSIPLSGKGSTSSAGSTGPLSILPNNTIPRRLQFQLYAPGFQTSVKPEANFIRPLSMAPDENFTMMRGNRSDMNPTPMYFSRSENRTGSHASFISNSVLSAYRDSFNSNAAMKEQIKLLNQKSPLEKQFDFLPESFEAFDFREVEPDDALHDPGPLFPRKGLDRMIIETRAISGPTRLWSTRGWLNSIGLILLAAGLVTLFAVFPIVDYFVKDELGTLGGYNIGGINASGQVPQIKGFKGMIDADTPHEALTKIGVDGTSYQLVFSDEFNEDGRTFWPGDDPYWEAVNLHYWATSNLEWYDPDQIITQNGSLVISLDHVKDPSQNHDLNYRGGMLQSWNKFCFTGGIIEASISLPGASTVPGLWPAFWTMGNLGRAGYGASLDGLWPYSYDTCDIGTLPNQTNPQTKGPAAVHTMGDPYHGNELSYLPGQRLSRCTCPQTAGSNYHPGPKHPDGSWVGRSAPEIDVLEGIVDQTKLIGQVSQSAQFAPYNAHYKLNNLTEGFVDIYQNSFQTELNPYTGGIYQQAASGLSNTDASTYNGAGFASYGYEYAPSDSNNAFIAWTQQDQPMWKITSGAIGPDPLSQIGPRTISNEPMYILLNLGISAAFGKIDFPHLKFPSQMRVDWVRVYQPAGSTRNTNCDPPSYPTSQYIRDHLPAYTNPNITTWAQYQENYGDQSGNSKTGFPKNKLLDTC</sequence>
<keyword evidence="3" id="KW-0812">Transmembrane</keyword>
<dbReference type="FunFam" id="2.60.120.200:FF:000259">
    <property type="entry name" value="Chromosome 9, whole genome shotgun sequence"/>
    <property type="match status" value="1"/>
</dbReference>
<evidence type="ECO:0000256" key="1">
    <source>
        <dbReference type="ARBA" id="ARBA00004606"/>
    </source>
</evidence>
<evidence type="ECO:0000259" key="10">
    <source>
        <dbReference type="PROSITE" id="PS51762"/>
    </source>
</evidence>
<accession>A0A9Q3BZH0</accession>
<evidence type="ECO:0000313" key="11">
    <source>
        <dbReference type="EMBL" id="MBW0473642.1"/>
    </source>
</evidence>
<dbReference type="GO" id="GO:0005789">
    <property type="term" value="C:endoplasmic reticulum membrane"/>
    <property type="evidence" value="ECO:0007669"/>
    <property type="project" value="TreeGrafter"/>
</dbReference>
<keyword evidence="8" id="KW-0961">Cell wall biogenesis/degradation</keyword>
<dbReference type="GO" id="GO:0006078">
    <property type="term" value="P:(1-&gt;6)-beta-D-glucan biosynthetic process"/>
    <property type="evidence" value="ECO:0007669"/>
    <property type="project" value="TreeGrafter"/>
</dbReference>
<evidence type="ECO:0000256" key="7">
    <source>
        <dbReference type="ARBA" id="ARBA00023180"/>
    </source>
</evidence>
<dbReference type="OrthoDB" id="412647at2759"/>
<evidence type="ECO:0000256" key="8">
    <source>
        <dbReference type="ARBA" id="ARBA00023316"/>
    </source>
</evidence>
<evidence type="ECO:0000313" key="12">
    <source>
        <dbReference type="Proteomes" id="UP000765509"/>
    </source>
</evidence>
<feature type="compositionally biased region" description="Polar residues" evidence="9">
    <location>
        <begin position="130"/>
        <end position="149"/>
    </location>
</feature>
<dbReference type="EMBL" id="AVOT02003474">
    <property type="protein sequence ID" value="MBW0473642.1"/>
    <property type="molecule type" value="Genomic_DNA"/>
</dbReference>
<protein>
    <recommendedName>
        <fullName evidence="10">GH16 domain-containing protein</fullName>
    </recommendedName>
</protein>
<feature type="region of interest" description="Disordered" evidence="9">
    <location>
        <begin position="273"/>
        <end position="297"/>
    </location>
</feature>
<proteinExistence type="inferred from homology"/>
<reference evidence="11" key="1">
    <citation type="submission" date="2021-03" db="EMBL/GenBank/DDBJ databases">
        <title>Draft genome sequence of rust myrtle Austropuccinia psidii MF-1, a brazilian biotype.</title>
        <authorList>
            <person name="Quecine M.C."/>
            <person name="Pachon D.M.R."/>
            <person name="Bonatelli M.L."/>
            <person name="Correr F.H."/>
            <person name="Franceschini L.M."/>
            <person name="Leite T.F."/>
            <person name="Margarido G.R.A."/>
            <person name="Almeida C.A."/>
            <person name="Ferrarezi J.A."/>
            <person name="Labate C.A."/>
        </authorList>
    </citation>
    <scope>NUCLEOTIDE SEQUENCE</scope>
    <source>
        <strain evidence="11">MF-1</strain>
    </source>
</reference>
<dbReference type="Pfam" id="PF03935">
    <property type="entry name" value="SKN1_KRE6_Sbg1"/>
    <property type="match status" value="1"/>
</dbReference>
<dbReference type="CDD" id="cd02180">
    <property type="entry name" value="GH16_fungal_KRE6_glucanase"/>
    <property type="match status" value="1"/>
</dbReference>
<feature type="region of interest" description="Disordered" evidence="9">
    <location>
        <begin position="93"/>
        <end position="149"/>
    </location>
</feature>
<organism evidence="11 12">
    <name type="scientific">Austropuccinia psidii MF-1</name>
    <dbReference type="NCBI Taxonomy" id="1389203"/>
    <lineage>
        <taxon>Eukaryota</taxon>
        <taxon>Fungi</taxon>
        <taxon>Dikarya</taxon>
        <taxon>Basidiomycota</taxon>
        <taxon>Pucciniomycotina</taxon>
        <taxon>Pucciniomycetes</taxon>
        <taxon>Pucciniales</taxon>
        <taxon>Sphaerophragmiaceae</taxon>
        <taxon>Austropuccinia</taxon>
    </lineage>
</organism>
<dbReference type="PROSITE" id="PS51762">
    <property type="entry name" value="GH16_2"/>
    <property type="match status" value="1"/>
</dbReference>
<dbReference type="InterPro" id="IPR005629">
    <property type="entry name" value="Skn1/Kre6/Sbg1"/>
</dbReference>
<dbReference type="InterPro" id="IPR000757">
    <property type="entry name" value="Beta-glucanase-like"/>
</dbReference>
<keyword evidence="6" id="KW-0472">Membrane</keyword>
<feature type="compositionally biased region" description="Low complexity" evidence="9">
    <location>
        <begin position="337"/>
        <end position="349"/>
    </location>
</feature>
<name>A0A9Q3BZH0_9BASI</name>
<dbReference type="SUPFAM" id="SSF49899">
    <property type="entry name" value="Concanavalin A-like lectins/glucanases"/>
    <property type="match status" value="1"/>
</dbReference>
<evidence type="ECO:0000256" key="5">
    <source>
        <dbReference type="ARBA" id="ARBA00022989"/>
    </source>
</evidence>
<comment type="caution">
    <text evidence="11">The sequence shown here is derived from an EMBL/GenBank/DDBJ whole genome shotgun (WGS) entry which is preliminary data.</text>
</comment>